<dbReference type="GO" id="GO:0016791">
    <property type="term" value="F:phosphatase activity"/>
    <property type="evidence" value="ECO:0007669"/>
    <property type="project" value="TreeGrafter"/>
</dbReference>
<gene>
    <name evidence="1" type="ORF">EJO69_06435</name>
</gene>
<dbReference type="InterPro" id="IPR036412">
    <property type="entry name" value="HAD-like_sf"/>
</dbReference>
<dbReference type="PROSITE" id="PS01229">
    <property type="entry name" value="COF_2"/>
    <property type="match status" value="1"/>
</dbReference>
<proteinExistence type="predicted"/>
<dbReference type="KEGG" id="fsl:EJO69_06435"/>
<dbReference type="GO" id="GO:0000287">
    <property type="term" value="F:magnesium ion binding"/>
    <property type="evidence" value="ECO:0007669"/>
    <property type="project" value="TreeGrafter"/>
</dbReference>
<dbReference type="InterPro" id="IPR023214">
    <property type="entry name" value="HAD_sf"/>
</dbReference>
<dbReference type="SFLD" id="SFLDG01140">
    <property type="entry name" value="C2.B:_Phosphomannomutase_and_P"/>
    <property type="match status" value="1"/>
</dbReference>
<dbReference type="AlphaFoldDB" id="A0A3S8Z9D8"/>
<evidence type="ECO:0000313" key="2">
    <source>
        <dbReference type="Proteomes" id="UP000270021"/>
    </source>
</evidence>
<dbReference type="Gene3D" id="3.40.50.1000">
    <property type="entry name" value="HAD superfamily/HAD-like"/>
    <property type="match status" value="1"/>
</dbReference>
<evidence type="ECO:0000313" key="1">
    <source>
        <dbReference type="EMBL" id="AZN29985.1"/>
    </source>
</evidence>
<dbReference type="NCBIfam" id="TIGR00099">
    <property type="entry name" value="Cof-subfamily"/>
    <property type="match status" value="1"/>
</dbReference>
<accession>A0A3S8Z9D8</accession>
<dbReference type="PANTHER" id="PTHR10000">
    <property type="entry name" value="PHOSPHOSERINE PHOSPHATASE"/>
    <property type="match status" value="1"/>
</dbReference>
<dbReference type="Gene3D" id="3.30.1240.10">
    <property type="match status" value="1"/>
</dbReference>
<name>A0A3S8Z9D8_9ACTO</name>
<dbReference type="OrthoDB" id="3180855at2"/>
<dbReference type="EMBL" id="CP034438">
    <property type="protein sequence ID" value="AZN29985.1"/>
    <property type="molecule type" value="Genomic_DNA"/>
</dbReference>
<dbReference type="Pfam" id="PF08282">
    <property type="entry name" value="Hydrolase_3"/>
    <property type="match status" value="1"/>
</dbReference>
<reference evidence="1 2" key="1">
    <citation type="submission" date="2018-12" db="EMBL/GenBank/DDBJ databases">
        <title>Complete genome sequence of Flaviflexus salsibiostraticola KCTC 33148.</title>
        <authorList>
            <person name="Bae J.-W."/>
        </authorList>
    </citation>
    <scope>NUCLEOTIDE SEQUENCE [LARGE SCALE GENOMIC DNA]</scope>
    <source>
        <strain evidence="1 2">KCTC 33148</strain>
    </source>
</reference>
<sequence length="278" mass="30416">MMAERLNGSLPENIGDIEVAVFDIDGTLSDDKSRVSDRTVAALRDLSDAGVHVVLASGRIAPAMRKLFVRMERDGFIIGCNGAITVHTDHDDVIGSHPVDDDMYGSVIEFGRDENLETVIFGVHDLFTEDDGNARVLLQGPNEGLVPILTDLETLERENRLKVMYYVDPDRTDGVVDRLRDRFPSTVQTLPEFYELTHAEVDKWTGLQPILEELGASPSTTLGVGDSENDLSWLPNVGISVAMGNAYPSVKDACDYEIGNNDDDAVADLASRWAAHLG</sequence>
<dbReference type="Proteomes" id="UP000270021">
    <property type="component" value="Chromosome"/>
</dbReference>
<dbReference type="SFLD" id="SFLDS00003">
    <property type="entry name" value="Haloacid_Dehalogenase"/>
    <property type="match status" value="1"/>
</dbReference>
<dbReference type="SUPFAM" id="SSF56784">
    <property type="entry name" value="HAD-like"/>
    <property type="match status" value="1"/>
</dbReference>
<dbReference type="InterPro" id="IPR000150">
    <property type="entry name" value="Cof"/>
</dbReference>
<protein>
    <submittedName>
        <fullName evidence="1">HAD family hydrolase</fullName>
    </submittedName>
</protein>
<organism evidence="1 2">
    <name type="scientific">Flaviflexus salsibiostraticola</name>
    <dbReference type="NCBI Taxonomy" id="1282737"/>
    <lineage>
        <taxon>Bacteria</taxon>
        <taxon>Bacillati</taxon>
        <taxon>Actinomycetota</taxon>
        <taxon>Actinomycetes</taxon>
        <taxon>Actinomycetales</taxon>
        <taxon>Actinomycetaceae</taxon>
        <taxon>Flaviflexus</taxon>
    </lineage>
</organism>
<dbReference type="GO" id="GO:0005829">
    <property type="term" value="C:cytosol"/>
    <property type="evidence" value="ECO:0007669"/>
    <property type="project" value="TreeGrafter"/>
</dbReference>
<keyword evidence="2" id="KW-1185">Reference proteome</keyword>
<dbReference type="PANTHER" id="PTHR10000:SF8">
    <property type="entry name" value="HAD SUPERFAMILY HYDROLASE-LIKE, TYPE 3"/>
    <property type="match status" value="1"/>
</dbReference>
<keyword evidence="1" id="KW-0378">Hydrolase</keyword>